<dbReference type="RefSeq" id="WP_123896853.1">
    <property type="nucleotide sequence ID" value="NZ_RPFJ01000006.1"/>
</dbReference>
<keyword evidence="1" id="KW-1133">Transmembrane helix</keyword>
<feature type="transmembrane region" description="Helical" evidence="1">
    <location>
        <begin position="286"/>
        <end position="306"/>
    </location>
</feature>
<dbReference type="OrthoDB" id="2827525at2"/>
<feature type="transmembrane region" description="Helical" evidence="1">
    <location>
        <begin position="318"/>
        <end position="337"/>
    </location>
</feature>
<name>A0A3N4NV39_9FLAO</name>
<keyword evidence="3" id="KW-1185">Reference proteome</keyword>
<gene>
    <name evidence="2" type="ORF">EGM88_04895</name>
</gene>
<dbReference type="AlphaFoldDB" id="A0A3N4NV39"/>
<accession>A0A3N4NV39</accession>
<evidence type="ECO:0000256" key="1">
    <source>
        <dbReference type="SAM" id="Phobius"/>
    </source>
</evidence>
<proteinExistence type="predicted"/>
<feature type="transmembrane region" description="Helical" evidence="1">
    <location>
        <begin position="226"/>
        <end position="245"/>
    </location>
</feature>
<keyword evidence="1" id="KW-0472">Membrane</keyword>
<protein>
    <recommendedName>
        <fullName evidence="4">NnrS family protein</fullName>
    </recommendedName>
</protein>
<feature type="transmembrane region" description="Helical" evidence="1">
    <location>
        <begin position="101"/>
        <end position="121"/>
    </location>
</feature>
<dbReference type="EMBL" id="RPFJ01000006">
    <property type="protein sequence ID" value="RPD98537.1"/>
    <property type="molecule type" value="Genomic_DNA"/>
</dbReference>
<feature type="transmembrane region" description="Helical" evidence="1">
    <location>
        <begin position="202"/>
        <end position="220"/>
    </location>
</feature>
<organism evidence="2 3">
    <name type="scientific">Aureibaculum marinum</name>
    <dbReference type="NCBI Taxonomy" id="2487930"/>
    <lineage>
        <taxon>Bacteria</taxon>
        <taxon>Pseudomonadati</taxon>
        <taxon>Bacteroidota</taxon>
        <taxon>Flavobacteriia</taxon>
        <taxon>Flavobacteriales</taxon>
        <taxon>Flavobacteriaceae</taxon>
        <taxon>Aureibaculum</taxon>
    </lineage>
</organism>
<feature type="transmembrane region" description="Helical" evidence="1">
    <location>
        <begin position="76"/>
        <end position="95"/>
    </location>
</feature>
<sequence length="381" mass="44231">MKRNLKSLWVYPLLFGTIGALLGLLLRYSYTGLLSGFPFKNVLHSHSHVMLLGFIFNALFINICSSFKIQIDKVTFLLFLALQVCVVIFLVAFVFQGYALFSILFSTIHLWLSYILLIRLWRKLNRNMPQRNLIKLGIVFYFLSSIGPYMLGPLMVMGKQSTPWYQQAIFFYLHFQYFGVFFVWILAVLYNKVKVTFSKNQLILLGVSLTFLYAHSLDFSFNHWTIQLFGSLGALGLFILLTNFVKQFKTINHGYKFIYYGILIITIFYILGSIPTIANLVVDSRFILIAWLHLLFLGVYIPFIWLSLKKLPNLLWSVYGLAFLFSEIALVFPNVIVNFLSLPLMWSLFWSYFALTLCICYVHLSAVFSIKSMSDISKFNR</sequence>
<feature type="transmembrane region" description="Helical" evidence="1">
    <location>
        <begin position="171"/>
        <end position="190"/>
    </location>
</feature>
<evidence type="ECO:0000313" key="2">
    <source>
        <dbReference type="EMBL" id="RPD98537.1"/>
    </source>
</evidence>
<feature type="transmembrane region" description="Helical" evidence="1">
    <location>
        <begin position="257"/>
        <end position="280"/>
    </location>
</feature>
<evidence type="ECO:0000313" key="3">
    <source>
        <dbReference type="Proteomes" id="UP000270856"/>
    </source>
</evidence>
<reference evidence="2 3" key="1">
    <citation type="submission" date="2018-11" db="EMBL/GenBank/DDBJ databases">
        <title>Aureibaculum marinum gen. nov., sp. nov., a member of the family Flavobacteriaceae isolated from the Bohai Sea.</title>
        <authorList>
            <person name="Ji X."/>
        </authorList>
    </citation>
    <scope>NUCLEOTIDE SEQUENCE [LARGE SCALE GENOMIC DNA]</scope>
    <source>
        <strain evidence="2 3">BH-SD17</strain>
    </source>
</reference>
<feature type="transmembrane region" description="Helical" evidence="1">
    <location>
        <begin position="7"/>
        <end position="26"/>
    </location>
</feature>
<evidence type="ECO:0008006" key="4">
    <source>
        <dbReference type="Google" id="ProtNLM"/>
    </source>
</evidence>
<dbReference type="Proteomes" id="UP000270856">
    <property type="component" value="Unassembled WGS sequence"/>
</dbReference>
<feature type="transmembrane region" description="Helical" evidence="1">
    <location>
        <begin position="133"/>
        <end position="151"/>
    </location>
</feature>
<feature type="transmembrane region" description="Helical" evidence="1">
    <location>
        <begin position="349"/>
        <end position="370"/>
    </location>
</feature>
<keyword evidence="1" id="KW-0812">Transmembrane</keyword>
<feature type="transmembrane region" description="Helical" evidence="1">
    <location>
        <begin position="46"/>
        <end position="64"/>
    </location>
</feature>
<comment type="caution">
    <text evidence="2">The sequence shown here is derived from an EMBL/GenBank/DDBJ whole genome shotgun (WGS) entry which is preliminary data.</text>
</comment>